<dbReference type="Gene3D" id="3.40.50.620">
    <property type="entry name" value="HUPs"/>
    <property type="match status" value="1"/>
</dbReference>
<feature type="non-terminal residue" evidence="8">
    <location>
        <position position="36"/>
    </location>
</feature>
<reference evidence="8" key="1">
    <citation type="submission" date="2018-05" db="EMBL/GenBank/DDBJ databases">
        <authorList>
            <person name="Lanie J.A."/>
            <person name="Ng W.-L."/>
            <person name="Kazmierczak K.M."/>
            <person name="Andrzejewski T.M."/>
            <person name="Davidsen T.M."/>
            <person name="Wayne K.J."/>
            <person name="Tettelin H."/>
            <person name="Glass J.I."/>
            <person name="Rusch D."/>
            <person name="Podicherti R."/>
            <person name="Tsui H.-C.T."/>
            <person name="Winkler M.E."/>
        </authorList>
    </citation>
    <scope>NUCLEOTIDE SEQUENCE</scope>
</reference>
<evidence type="ECO:0000256" key="5">
    <source>
        <dbReference type="ARBA" id="ARBA00022993"/>
    </source>
</evidence>
<evidence type="ECO:0000256" key="1">
    <source>
        <dbReference type="ARBA" id="ARBA00012392"/>
    </source>
</evidence>
<dbReference type="AlphaFoldDB" id="A0A382NLM6"/>
<feature type="domain" description="Cytidyltransferase-like" evidence="7">
    <location>
        <begin position="5"/>
        <end position="34"/>
    </location>
</feature>
<dbReference type="InterPro" id="IPR014729">
    <property type="entry name" value="Rossmann-like_a/b/a_fold"/>
</dbReference>
<evidence type="ECO:0000256" key="3">
    <source>
        <dbReference type="ARBA" id="ARBA00022490"/>
    </source>
</evidence>
<organism evidence="8">
    <name type="scientific">marine metagenome</name>
    <dbReference type="NCBI Taxonomy" id="408172"/>
    <lineage>
        <taxon>unclassified sequences</taxon>
        <taxon>metagenomes</taxon>
        <taxon>ecological metagenomes</taxon>
    </lineage>
</organism>
<protein>
    <recommendedName>
        <fullName evidence="2">Phosphopantetheine adenylyltransferase</fullName>
        <ecNumber evidence="1">2.7.7.3</ecNumber>
    </recommendedName>
</protein>
<gene>
    <name evidence="8" type="ORF">METZ01_LOCUS314953</name>
</gene>
<dbReference type="GO" id="GO:0004595">
    <property type="term" value="F:pantetheine-phosphate adenylyltransferase activity"/>
    <property type="evidence" value="ECO:0007669"/>
    <property type="project" value="UniProtKB-EC"/>
</dbReference>
<evidence type="ECO:0000313" key="8">
    <source>
        <dbReference type="EMBL" id="SVC62099.1"/>
    </source>
</evidence>
<proteinExistence type="predicted"/>
<sequence>VTRVLYPGSFDPVHNGHVEMVETAAGLFEEVVVAAL</sequence>
<dbReference type="GO" id="GO:0015937">
    <property type="term" value="P:coenzyme A biosynthetic process"/>
    <property type="evidence" value="ECO:0007669"/>
    <property type="project" value="UniProtKB-KW"/>
</dbReference>
<dbReference type="SUPFAM" id="SSF52374">
    <property type="entry name" value="Nucleotidylyl transferase"/>
    <property type="match status" value="1"/>
</dbReference>
<evidence type="ECO:0000256" key="6">
    <source>
        <dbReference type="ARBA" id="ARBA00029346"/>
    </source>
</evidence>
<comment type="catalytic activity">
    <reaction evidence="6">
        <text>(R)-4'-phosphopantetheine + ATP + H(+) = 3'-dephospho-CoA + diphosphate</text>
        <dbReference type="Rhea" id="RHEA:19801"/>
        <dbReference type="ChEBI" id="CHEBI:15378"/>
        <dbReference type="ChEBI" id="CHEBI:30616"/>
        <dbReference type="ChEBI" id="CHEBI:33019"/>
        <dbReference type="ChEBI" id="CHEBI:57328"/>
        <dbReference type="ChEBI" id="CHEBI:61723"/>
        <dbReference type="EC" id="2.7.7.3"/>
    </reaction>
</comment>
<keyword evidence="4" id="KW-0460">Magnesium</keyword>
<keyword evidence="3" id="KW-0963">Cytoplasm</keyword>
<dbReference type="EC" id="2.7.7.3" evidence="1"/>
<evidence type="ECO:0000259" key="7">
    <source>
        <dbReference type="Pfam" id="PF01467"/>
    </source>
</evidence>
<evidence type="ECO:0000256" key="4">
    <source>
        <dbReference type="ARBA" id="ARBA00022842"/>
    </source>
</evidence>
<feature type="non-terminal residue" evidence="8">
    <location>
        <position position="1"/>
    </location>
</feature>
<name>A0A382NLM6_9ZZZZ</name>
<accession>A0A382NLM6</accession>
<evidence type="ECO:0000256" key="2">
    <source>
        <dbReference type="ARBA" id="ARBA00013868"/>
    </source>
</evidence>
<keyword evidence="5" id="KW-0173">Coenzyme A biosynthesis</keyword>
<dbReference type="Pfam" id="PF01467">
    <property type="entry name" value="CTP_transf_like"/>
    <property type="match status" value="1"/>
</dbReference>
<dbReference type="PRINTS" id="PR01020">
    <property type="entry name" value="LPSBIOSNTHSS"/>
</dbReference>
<dbReference type="InterPro" id="IPR001980">
    <property type="entry name" value="PPAT"/>
</dbReference>
<dbReference type="InterPro" id="IPR004821">
    <property type="entry name" value="Cyt_trans-like"/>
</dbReference>
<dbReference type="EMBL" id="UINC01101356">
    <property type="protein sequence ID" value="SVC62099.1"/>
    <property type="molecule type" value="Genomic_DNA"/>
</dbReference>
<dbReference type="NCBIfam" id="TIGR00125">
    <property type="entry name" value="cyt_tran_rel"/>
    <property type="match status" value="1"/>
</dbReference>